<feature type="domain" description="Pectinesterase inhibitor" evidence="13">
    <location>
        <begin position="73"/>
        <end position="228"/>
    </location>
</feature>
<dbReference type="PANTHER" id="PTHR31707">
    <property type="entry name" value="PECTINESTERASE"/>
    <property type="match status" value="1"/>
</dbReference>
<evidence type="ECO:0000256" key="5">
    <source>
        <dbReference type="ARBA" id="ARBA00022801"/>
    </source>
</evidence>
<comment type="pathway">
    <text evidence="1">Glycan metabolism; pectin degradation; 2-dehydro-3-deoxy-D-gluconate from pectin: step 1/5.</text>
</comment>
<keyword evidence="12" id="KW-1133">Transmembrane helix</keyword>
<dbReference type="CDD" id="cd15798">
    <property type="entry name" value="PMEI-like_3"/>
    <property type="match status" value="1"/>
</dbReference>
<keyword evidence="7" id="KW-1015">Disulfide bond</keyword>
<dbReference type="InterPro" id="IPR011050">
    <property type="entry name" value="Pectin_lyase_fold/virulence"/>
</dbReference>
<dbReference type="GO" id="GO:0004857">
    <property type="term" value="F:enzyme inhibitor activity"/>
    <property type="evidence" value="ECO:0007669"/>
    <property type="project" value="InterPro"/>
</dbReference>
<dbReference type="FunFam" id="1.20.140.40:FF:000012">
    <property type="entry name" value="Pectinesterase"/>
    <property type="match status" value="1"/>
</dbReference>
<dbReference type="Gene3D" id="1.20.140.40">
    <property type="entry name" value="Invertase/pectin methylesterase inhibitor family protein"/>
    <property type="match status" value="1"/>
</dbReference>
<dbReference type="Pfam" id="PF01095">
    <property type="entry name" value="Pectinesterase"/>
    <property type="match status" value="1"/>
</dbReference>
<evidence type="ECO:0000256" key="12">
    <source>
        <dbReference type="SAM" id="Phobius"/>
    </source>
</evidence>
<gene>
    <name evidence="14" type="ORF">Gorai_010542</name>
</gene>
<feature type="transmembrane region" description="Helical" evidence="12">
    <location>
        <begin position="34"/>
        <end position="58"/>
    </location>
</feature>
<evidence type="ECO:0000256" key="9">
    <source>
        <dbReference type="ARBA" id="ARBA00047928"/>
    </source>
</evidence>
<feature type="region of interest" description="Disordered" evidence="11">
    <location>
        <begin position="1"/>
        <end position="28"/>
    </location>
</feature>
<dbReference type="Gene3D" id="2.160.20.10">
    <property type="entry name" value="Single-stranded right-handed beta-helix, Pectin lyase-like"/>
    <property type="match status" value="1"/>
</dbReference>
<proteinExistence type="inferred from homology"/>
<evidence type="ECO:0000256" key="11">
    <source>
        <dbReference type="SAM" id="MobiDB-lite"/>
    </source>
</evidence>
<dbReference type="InterPro" id="IPR006501">
    <property type="entry name" value="Pectinesterase_inhib_dom"/>
</dbReference>
<sequence length="322" mass="34661">MAYDRLRPSEPGSSGVTQQQNHEEPKAKNNKRKIVILSVIALTMIVASAVCAGLVIGLREAGADPVGTQVRRKPTQAISKTCSRTRFPNLCVNSLLEFPGSLTANEQDLVHISFNMTLQHFSKALYLANSISFVQMDPRVRSAYDDCLELLDDSVDALSRSLSSIIPSQDGGNNGGGSPQDVMTWLSAALTNHDTCTEGFDGVSGTVKDQVTDKLKDLSELVSNCLSIFAASGGDDFAGVPIQNRRLLSADDDLSGGNVDEENFPKWLGRKERELLNKPVSGIQADITVSKDGSGTVKTIAEAIKKAPEHSTRRIIIYVKAG</sequence>
<comment type="similarity">
    <text evidence="2">In the N-terminal section; belongs to the PMEI family.</text>
</comment>
<keyword evidence="12" id="KW-0812">Transmembrane</keyword>
<keyword evidence="6" id="KW-0063">Aspartyl esterase</keyword>
<keyword evidence="5" id="KW-0378">Hydrolase</keyword>
<organism evidence="14 15">
    <name type="scientific">Gossypium raimondii</name>
    <name type="common">Peruvian cotton</name>
    <name type="synonym">Gossypium klotzschianum subsp. raimondii</name>
    <dbReference type="NCBI Taxonomy" id="29730"/>
    <lineage>
        <taxon>Eukaryota</taxon>
        <taxon>Viridiplantae</taxon>
        <taxon>Streptophyta</taxon>
        <taxon>Embryophyta</taxon>
        <taxon>Tracheophyta</taxon>
        <taxon>Spermatophyta</taxon>
        <taxon>Magnoliopsida</taxon>
        <taxon>eudicotyledons</taxon>
        <taxon>Gunneridae</taxon>
        <taxon>Pentapetalae</taxon>
        <taxon>rosids</taxon>
        <taxon>malvids</taxon>
        <taxon>Malvales</taxon>
        <taxon>Malvaceae</taxon>
        <taxon>Malvoideae</taxon>
        <taxon>Gossypium</taxon>
    </lineage>
</organism>
<evidence type="ECO:0000256" key="2">
    <source>
        <dbReference type="ARBA" id="ARBA00006027"/>
    </source>
</evidence>
<dbReference type="EC" id="3.1.1.11" evidence="4"/>
<dbReference type="SMART" id="SM00856">
    <property type="entry name" value="PMEI"/>
    <property type="match status" value="1"/>
</dbReference>
<evidence type="ECO:0000313" key="14">
    <source>
        <dbReference type="EMBL" id="MBA0593607.1"/>
    </source>
</evidence>
<comment type="function">
    <text evidence="10">Acts in the modification of cell walls via demethylesterification of cell wall pectin.</text>
</comment>
<dbReference type="InterPro" id="IPR035513">
    <property type="entry name" value="Invertase/methylesterase_inhib"/>
</dbReference>
<evidence type="ECO:0000256" key="4">
    <source>
        <dbReference type="ARBA" id="ARBA00013229"/>
    </source>
</evidence>
<evidence type="ECO:0000256" key="8">
    <source>
        <dbReference type="ARBA" id="ARBA00023316"/>
    </source>
</evidence>
<evidence type="ECO:0000256" key="10">
    <source>
        <dbReference type="ARBA" id="ARBA00057335"/>
    </source>
</evidence>
<dbReference type="InterPro" id="IPR000070">
    <property type="entry name" value="Pectinesterase_cat"/>
</dbReference>
<evidence type="ECO:0000256" key="7">
    <source>
        <dbReference type="ARBA" id="ARBA00023157"/>
    </source>
</evidence>
<dbReference type="InterPro" id="IPR012334">
    <property type="entry name" value="Pectin_lyas_fold"/>
</dbReference>
<keyword evidence="8" id="KW-0961">Cell wall biogenesis/degradation</keyword>
<dbReference type="GO" id="GO:0030599">
    <property type="term" value="F:pectinesterase activity"/>
    <property type="evidence" value="ECO:0007669"/>
    <property type="project" value="UniProtKB-EC"/>
</dbReference>
<dbReference type="Pfam" id="PF04043">
    <property type="entry name" value="PMEI"/>
    <property type="match status" value="1"/>
</dbReference>
<dbReference type="Proteomes" id="UP000593578">
    <property type="component" value="Unassembled WGS sequence"/>
</dbReference>
<dbReference type="GO" id="GO:0042545">
    <property type="term" value="P:cell wall modification"/>
    <property type="evidence" value="ECO:0007669"/>
    <property type="project" value="InterPro"/>
</dbReference>
<reference evidence="14 15" key="1">
    <citation type="journal article" date="2019" name="Genome Biol. Evol.">
        <title>Insights into the evolution of the New World diploid cottons (Gossypium, subgenus Houzingenia) based on genome sequencing.</title>
        <authorList>
            <person name="Grover C.E."/>
            <person name="Arick M.A. 2nd"/>
            <person name="Thrash A."/>
            <person name="Conover J.L."/>
            <person name="Sanders W.S."/>
            <person name="Peterson D.G."/>
            <person name="Frelichowski J.E."/>
            <person name="Scheffler J.A."/>
            <person name="Scheffler B.E."/>
            <person name="Wendel J.F."/>
        </authorList>
    </citation>
    <scope>NUCLEOTIDE SEQUENCE [LARGE SCALE GENOMIC DNA]</scope>
    <source>
        <strain evidence="14">8</strain>
        <tissue evidence="14">Leaf</tissue>
    </source>
</reference>
<comment type="catalytic activity">
    <reaction evidence="9">
        <text>[(1-&gt;4)-alpha-D-galacturonosyl methyl ester](n) + n H2O = [(1-&gt;4)-alpha-D-galacturonosyl](n) + n methanol + n H(+)</text>
        <dbReference type="Rhea" id="RHEA:22380"/>
        <dbReference type="Rhea" id="RHEA-COMP:14570"/>
        <dbReference type="Rhea" id="RHEA-COMP:14573"/>
        <dbReference type="ChEBI" id="CHEBI:15377"/>
        <dbReference type="ChEBI" id="CHEBI:15378"/>
        <dbReference type="ChEBI" id="CHEBI:17790"/>
        <dbReference type="ChEBI" id="CHEBI:140522"/>
        <dbReference type="ChEBI" id="CHEBI:140523"/>
        <dbReference type="EC" id="3.1.1.11"/>
    </reaction>
</comment>
<comment type="similarity">
    <text evidence="3">In the C-terminal section; belongs to the pectinesterase family.</text>
</comment>
<dbReference type="GO" id="GO:0045490">
    <property type="term" value="P:pectin catabolic process"/>
    <property type="evidence" value="ECO:0007669"/>
    <property type="project" value="UniProtKB-UniPathway"/>
</dbReference>
<evidence type="ECO:0000256" key="6">
    <source>
        <dbReference type="ARBA" id="ARBA00023085"/>
    </source>
</evidence>
<dbReference type="UniPathway" id="UPA00545">
    <property type="reaction ID" value="UER00823"/>
</dbReference>
<protein>
    <recommendedName>
        <fullName evidence="4">pectinesterase</fullName>
        <ecNumber evidence="4">3.1.1.11</ecNumber>
    </recommendedName>
</protein>
<feature type="compositionally biased region" description="Polar residues" evidence="11">
    <location>
        <begin position="11"/>
        <end position="20"/>
    </location>
</feature>
<dbReference type="EMBL" id="JABEZZ010000008">
    <property type="protein sequence ID" value="MBA0593607.1"/>
    <property type="molecule type" value="Genomic_DNA"/>
</dbReference>
<dbReference type="SUPFAM" id="SSF101148">
    <property type="entry name" value="Plant invertase/pectin methylesterase inhibitor"/>
    <property type="match status" value="1"/>
</dbReference>
<keyword evidence="12" id="KW-0472">Membrane</keyword>
<accession>A0A7J8PWH5</accession>
<dbReference type="SUPFAM" id="SSF51126">
    <property type="entry name" value="Pectin lyase-like"/>
    <property type="match status" value="1"/>
</dbReference>
<feature type="non-terminal residue" evidence="14">
    <location>
        <position position="322"/>
    </location>
</feature>
<evidence type="ECO:0000313" key="15">
    <source>
        <dbReference type="Proteomes" id="UP000593578"/>
    </source>
</evidence>
<evidence type="ECO:0000256" key="1">
    <source>
        <dbReference type="ARBA" id="ARBA00005184"/>
    </source>
</evidence>
<evidence type="ECO:0000259" key="13">
    <source>
        <dbReference type="SMART" id="SM00856"/>
    </source>
</evidence>
<evidence type="ECO:0000256" key="3">
    <source>
        <dbReference type="ARBA" id="ARBA00007786"/>
    </source>
</evidence>
<comment type="caution">
    <text evidence="14">The sequence shown here is derived from an EMBL/GenBank/DDBJ whole genome shotgun (WGS) entry which is preliminary data.</text>
</comment>
<dbReference type="NCBIfam" id="TIGR01614">
    <property type="entry name" value="PME_inhib"/>
    <property type="match status" value="1"/>
</dbReference>
<name>A0A7J8PWH5_GOSRA</name>
<dbReference type="AlphaFoldDB" id="A0A7J8PWH5"/>